<feature type="non-terminal residue" evidence="3">
    <location>
        <position position="1"/>
    </location>
</feature>
<dbReference type="Proteomes" id="UP000236291">
    <property type="component" value="Unassembled WGS sequence"/>
</dbReference>
<organism evidence="3 4">
    <name type="scientific">Trifolium pratense</name>
    <name type="common">Red clover</name>
    <dbReference type="NCBI Taxonomy" id="57577"/>
    <lineage>
        <taxon>Eukaryota</taxon>
        <taxon>Viridiplantae</taxon>
        <taxon>Streptophyta</taxon>
        <taxon>Embryophyta</taxon>
        <taxon>Tracheophyta</taxon>
        <taxon>Spermatophyta</taxon>
        <taxon>Magnoliopsida</taxon>
        <taxon>eudicotyledons</taxon>
        <taxon>Gunneridae</taxon>
        <taxon>Pentapetalae</taxon>
        <taxon>rosids</taxon>
        <taxon>fabids</taxon>
        <taxon>Fabales</taxon>
        <taxon>Fabaceae</taxon>
        <taxon>Papilionoideae</taxon>
        <taxon>50 kb inversion clade</taxon>
        <taxon>NPAAA clade</taxon>
        <taxon>Hologalegina</taxon>
        <taxon>IRL clade</taxon>
        <taxon>Trifolieae</taxon>
        <taxon>Trifolium</taxon>
    </lineage>
</organism>
<dbReference type="InterPro" id="IPR026960">
    <property type="entry name" value="RVT-Znf"/>
</dbReference>
<dbReference type="InterPro" id="IPR052929">
    <property type="entry name" value="RNase_H-like_EbsB-rel"/>
</dbReference>
<reference evidence="3 4" key="1">
    <citation type="journal article" date="2014" name="Am. J. Bot.">
        <title>Genome assembly and annotation for red clover (Trifolium pratense; Fabaceae).</title>
        <authorList>
            <person name="Istvanek J."/>
            <person name="Jaros M."/>
            <person name="Krenek A."/>
            <person name="Repkova J."/>
        </authorList>
    </citation>
    <scope>NUCLEOTIDE SEQUENCE [LARGE SCALE GENOMIC DNA]</scope>
    <source>
        <strain evidence="4">cv. Tatra</strain>
        <tissue evidence="3">Young leaves</tissue>
    </source>
</reference>
<dbReference type="GO" id="GO:0004523">
    <property type="term" value="F:RNA-DNA hybrid ribonuclease activity"/>
    <property type="evidence" value="ECO:0007669"/>
    <property type="project" value="InterPro"/>
</dbReference>
<evidence type="ECO:0000313" key="4">
    <source>
        <dbReference type="Proteomes" id="UP000236291"/>
    </source>
</evidence>
<evidence type="ECO:0000259" key="1">
    <source>
        <dbReference type="Pfam" id="PF13456"/>
    </source>
</evidence>
<sequence length="235" mass="25803">RLPVDSLVWCWEKDGVYSVRSPYHLLCDEKARLQPGPSCPKQNTIWKEIWRAPVPNKIKNFLWRLARDILPTKANIQKKGCFMDGSTGWGLVFHNQVGETIFSACKREFISVEPIVAEALGIRWALQTAIAQGMSSFCISSDAMNVVSCITKKGTFASIDIIAQDCRDLTSGLTNVSVLFVRTEQNDEAHNLASLAKFVGNRSWVGLAPSVSSFSSLADVSAVVCNQYGSVSALA</sequence>
<evidence type="ECO:0000313" key="3">
    <source>
        <dbReference type="EMBL" id="PNX71921.1"/>
    </source>
</evidence>
<dbReference type="PANTHER" id="PTHR47074">
    <property type="entry name" value="BNAC02G40300D PROTEIN"/>
    <property type="match status" value="1"/>
</dbReference>
<dbReference type="AlphaFoldDB" id="A0A2K3L053"/>
<dbReference type="Gene3D" id="3.30.420.10">
    <property type="entry name" value="Ribonuclease H-like superfamily/Ribonuclease H"/>
    <property type="match status" value="1"/>
</dbReference>
<name>A0A2K3L053_TRIPR</name>
<dbReference type="InterPro" id="IPR012337">
    <property type="entry name" value="RNaseH-like_sf"/>
</dbReference>
<gene>
    <name evidence="3" type="ORF">L195_g027807</name>
</gene>
<dbReference type="GO" id="GO:0003676">
    <property type="term" value="F:nucleic acid binding"/>
    <property type="evidence" value="ECO:0007669"/>
    <property type="project" value="InterPro"/>
</dbReference>
<dbReference type="InterPro" id="IPR044730">
    <property type="entry name" value="RNase_H-like_dom_plant"/>
</dbReference>
<dbReference type="SUPFAM" id="SSF53098">
    <property type="entry name" value="Ribonuclease H-like"/>
    <property type="match status" value="1"/>
</dbReference>
<dbReference type="InterPro" id="IPR002156">
    <property type="entry name" value="RNaseH_domain"/>
</dbReference>
<feature type="domain" description="Reverse transcriptase zinc-binding" evidence="2">
    <location>
        <begin position="17"/>
        <end position="83"/>
    </location>
</feature>
<accession>A0A2K3L053</accession>
<evidence type="ECO:0000259" key="2">
    <source>
        <dbReference type="Pfam" id="PF13966"/>
    </source>
</evidence>
<dbReference type="EMBL" id="ASHM01023960">
    <property type="protein sequence ID" value="PNX71921.1"/>
    <property type="molecule type" value="Genomic_DNA"/>
</dbReference>
<proteinExistence type="predicted"/>
<feature type="domain" description="RNase H type-1" evidence="1">
    <location>
        <begin position="84"/>
        <end position="195"/>
    </location>
</feature>
<protein>
    <submittedName>
        <fullName evidence="3">Ribonuclease H</fullName>
    </submittedName>
</protein>
<reference evidence="3 4" key="2">
    <citation type="journal article" date="2017" name="Front. Plant Sci.">
        <title>Gene Classification and Mining of Molecular Markers Useful in Red Clover (Trifolium pratense) Breeding.</title>
        <authorList>
            <person name="Istvanek J."/>
            <person name="Dluhosova J."/>
            <person name="Dluhos P."/>
            <person name="Patkova L."/>
            <person name="Nedelnik J."/>
            <person name="Repkova J."/>
        </authorList>
    </citation>
    <scope>NUCLEOTIDE SEQUENCE [LARGE SCALE GENOMIC DNA]</scope>
    <source>
        <strain evidence="4">cv. Tatra</strain>
        <tissue evidence="3">Young leaves</tissue>
    </source>
</reference>
<dbReference type="Pfam" id="PF13456">
    <property type="entry name" value="RVT_3"/>
    <property type="match status" value="1"/>
</dbReference>
<dbReference type="CDD" id="cd06222">
    <property type="entry name" value="RNase_H_like"/>
    <property type="match status" value="1"/>
</dbReference>
<dbReference type="Pfam" id="PF13966">
    <property type="entry name" value="zf-RVT"/>
    <property type="match status" value="1"/>
</dbReference>
<dbReference type="PANTHER" id="PTHR47074:SF11">
    <property type="entry name" value="REVERSE TRANSCRIPTASE-LIKE PROTEIN"/>
    <property type="match status" value="1"/>
</dbReference>
<comment type="caution">
    <text evidence="3">The sequence shown here is derived from an EMBL/GenBank/DDBJ whole genome shotgun (WGS) entry which is preliminary data.</text>
</comment>
<dbReference type="InterPro" id="IPR036397">
    <property type="entry name" value="RNaseH_sf"/>
</dbReference>